<feature type="compositionally biased region" description="Basic and acidic residues" evidence="1">
    <location>
        <begin position="347"/>
        <end position="359"/>
    </location>
</feature>
<dbReference type="GO" id="GO:0016985">
    <property type="term" value="F:mannan endo-1,4-beta-mannosidase activity"/>
    <property type="evidence" value="ECO:0007669"/>
    <property type="project" value="InterPro"/>
</dbReference>
<dbReference type="GO" id="GO:0006080">
    <property type="term" value="P:substituted mannan metabolic process"/>
    <property type="evidence" value="ECO:0007669"/>
    <property type="project" value="InterPro"/>
</dbReference>
<dbReference type="InterPro" id="IPR000805">
    <property type="entry name" value="Glyco_hydro_26"/>
</dbReference>
<evidence type="ECO:0008006" key="4">
    <source>
        <dbReference type="Google" id="ProtNLM"/>
    </source>
</evidence>
<feature type="region of interest" description="Disordered" evidence="1">
    <location>
        <begin position="347"/>
        <end position="375"/>
    </location>
</feature>
<dbReference type="SUPFAM" id="SSF51445">
    <property type="entry name" value="(Trans)glycosidases"/>
    <property type="match status" value="1"/>
</dbReference>
<dbReference type="PANTHER" id="PTHR40079:SF6">
    <property type="entry name" value="GH26 DOMAIN-CONTAINING PROTEIN"/>
    <property type="match status" value="1"/>
</dbReference>
<accession>A0A5C3ESK2</accession>
<evidence type="ECO:0000313" key="3">
    <source>
        <dbReference type="Proteomes" id="UP000324022"/>
    </source>
</evidence>
<evidence type="ECO:0000256" key="1">
    <source>
        <dbReference type="SAM" id="MobiDB-lite"/>
    </source>
</evidence>
<sequence length="375" mass="42192">MSALSVNGFTIGFYPDEGDAGGTKSYLSDLNTALTTSWPHRHQHHHHPTPAPTINVVGWYAQTYAGEQFTGFQLMPLVDDIKREYERCQSSVPFIYEASVMPFQSWTGYTPTNNTKAFEVAQVMCAMLDRSKLPSGHFAISEIRLRFGHEMNYYIGSGLYPPPTSPSDPGLDFRTAFETVALAIRSLPSPYKDRIKLFWCPNIASASSSSGAVAEYQTYLPTLKYIDYVGIDYYCPAPGSLSASDFVGKMQKVHDQWASPSRPFILGETGLHFDAEEGGGMEAKLRWLEAVTGKEARKRLPNMIGVSWFNYEKDRDYRLLWVGDGEGQRRQNEPFGKWLVARLDKERRMKEETEGEGKGKGGGKVKKFWKTLLSN</sequence>
<dbReference type="OrthoDB" id="428177at2759"/>
<keyword evidence="3" id="KW-1185">Reference proteome</keyword>
<dbReference type="AlphaFoldDB" id="A0A5C3ESK2"/>
<organism evidence="2 3">
    <name type="scientific">Ustilago trichophora</name>
    <dbReference type="NCBI Taxonomy" id="86804"/>
    <lineage>
        <taxon>Eukaryota</taxon>
        <taxon>Fungi</taxon>
        <taxon>Dikarya</taxon>
        <taxon>Basidiomycota</taxon>
        <taxon>Ustilaginomycotina</taxon>
        <taxon>Ustilaginomycetes</taxon>
        <taxon>Ustilaginales</taxon>
        <taxon>Ustilaginaceae</taxon>
        <taxon>Ustilago</taxon>
    </lineage>
</organism>
<reference evidence="2 3" key="1">
    <citation type="submission" date="2018-03" db="EMBL/GenBank/DDBJ databases">
        <authorList>
            <person name="Guldener U."/>
        </authorList>
    </citation>
    <scope>NUCLEOTIDE SEQUENCE [LARGE SCALE GENOMIC DNA]</scope>
    <source>
        <strain evidence="2 3">NBRC100155</strain>
    </source>
</reference>
<dbReference type="EMBL" id="OOIN01000048">
    <property type="protein sequence ID" value="SPO32767.1"/>
    <property type="molecule type" value="Genomic_DNA"/>
</dbReference>
<dbReference type="Gene3D" id="3.20.20.80">
    <property type="entry name" value="Glycosidases"/>
    <property type="match status" value="1"/>
</dbReference>
<dbReference type="InterPro" id="IPR017853">
    <property type="entry name" value="GH"/>
</dbReference>
<dbReference type="PANTHER" id="PTHR40079">
    <property type="entry name" value="MANNAN ENDO-1,4-BETA-MANNOSIDASE E-RELATED"/>
    <property type="match status" value="1"/>
</dbReference>
<proteinExistence type="predicted"/>
<gene>
    <name evidence="2" type="ORF">UTRI_05728_B</name>
</gene>
<protein>
    <recommendedName>
        <fullName evidence="4">GH26 domain-containing protein</fullName>
    </recommendedName>
</protein>
<evidence type="ECO:0000313" key="2">
    <source>
        <dbReference type="EMBL" id="SPO32767.1"/>
    </source>
</evidence>
<dbReference type="Proteomes" id="UP000324022">
    <property type="component" value="Unassembled WGS sequence"/>
</dbReference>
<name>A0A5C3ESK2_9BASI</name>